<name>A0ABY5AUF7_9CYAN</name>
<dbReference type="PANTHER" id="PTHR10302:SF27">
    <property type="entry name" value="SINGLE-STRANDED DNA-BINDING PROTEIN"/>
    <property type="match status" value="1"/>
</dbReference>
<dbReference type="CDD" id="cd04496">
    <property type="entry name" value="SSB_OBF"/>
    <property type="match status" value="1"/>
</dbReference>
<feature type="compositionally biased region" description="Pro residues" evidence="3">
    <location>
        <begin position="109"/>
        <end position="131"/>
    </location>
</feature>
<dbReference type="InterPro" id="IPR012340">
    <property type="entry name" value="NA-bd_OB-fold"/>
</dbReference>
<evidence type="ECO:0000256" key="3">
    <source>
        <dbReference type="SAM" id="MobiDB-lite"/>
    </source>
</evidence>
<keyword evidence="5" id="KW-1185">Reference proteome</keyword>
<dbReference type="PANTHER" id="PTHR10302">
    <property type="entry name" value="SINGLE-STRANDED DNA-BINDING PROTEIN"/>
    <property type="match status" value="1"/>
</dbReference>
<keyword evidence="1 2" id="KW-0238">DNA-binding</keyword>
<dbReference type="InterPro" id="IPR000424">
    <property type="entry name" value="Primosome_PriB/ssb"/>
</dbReference>
<dbReference type="RefSeq" id="WP_252665045.1">
    <property type="nucleotide sequence ID" value="NZ_CP098611.1"/>
</dbReference>
<feature type="region of interest" description="Disordered" evidence="3">
    <location>
        <begin position="100"/>
        <end position="145"/>
    </location>
</feature>
<evidence type="ECO:0000313" key="5">
    <source>
        <dbReference type="Proteomes" id="UP001056708"/>
    </source>
</evidence>
<dbReference type="Pfam" id="PF00436">
    <property type="entry name" value="SSB"/>
    <property type="match status" value="1"/>
</dbReference>
<reference evidence="4" key="1">
    <citation type="submission" date="2022-06" db="EMBL/GenBank/DDBJ databases">
        <title>Genome sequence of Phormidium yuhuli AB48 isolated from an industrial photobioreactor environment.</title>
        <authorList>
            <person name="Qiu Y."/>
            <person name="Noonan A.J.C."/>
            <person name="Dofher K."/>
            <person name="Koch M."/>
            <person name="Kieft B."/>
            <person name="Lin X."/>
            <person name="Ziels R.M."/>
            <person name="Hallam S.J."/>
        </authorList>
    </citation>
    <scope>NUCLEOTIDE SEQUENCE</scope>
    <source>
        <strain evidence="4">AB48</strain>
    </source>
</reference>
<proteinExistence type="predicted"/>
<dbReference type="GO" id="GO:0003677">
    <property type="term" value="F:DNA binding"/>
    <property type="evidence" value="ECO:0007669"/>
    <property type="project" value="UniProtKB-KW"/>
</dbReference>
<protein>
    <submittedName>
        <fullName evidence="4">Single-stranded DNA-binding protein</fullName>
    </submittedName>
</protein>
<evidence type="ECO:0000256" key="1">
    <source>
        <dbReference type="ARBA" id="ARBA00023125"/>
    </source>
</evidence>
<dbReference type="Proteomes" id="UP001056708">
    <property type="component" value="Chromosome"/>
</dbReference>
<evidence type="ECO:0000256" key="2">
    <source>
        <dbReference type="PROSITE-ProRule" id="PRU00252"/>
    </source>
</evidence>
<sequence length="145" mass="15885">MNSCIFMAEIVQDPQLRYTSDTQTAVTEFLVQIDPLRDGDAPETLKVVTWRKLAEAVPENFHRGDRVVIEGRLGMILFDRPEGFREKRAEVTAQRIHLISHSPGGAPAMTPPPAASMPSPDPVTPMNPAVPAPSGDEPLSDDIPF</sequence>
<organism evidence="4 5">
    <name type="scientific">Phormidium yuhuli AB48</name>
    <dbReference type="NCBI Taxonomy" id="2940671"/>
    <lineage>
        <taxon>Bacteria</taxon>
        <taxon>Bacillati</taxon>
        <taxon>Cyanobacteriota</taxon>
        <taxon>Cyanophyceae</taxon>
        <taxon>Oscillatoriophycideae</taxon>
        <taxon>Oscillatoriales</taxon>
        <taxon>Oscillatoriaceae</taxon>
        <taxon>Phormidium</taxon>
        <taxon>Phormidium yuhuli</taxon>
    </lineage>
</organism>
<dbReference type="InterPro" id="IPR011344">
    <property type="entry name" value="ssDNA-bd"/>
</dbReference>
<evidence type="ECO:0000313" key="4">
    <source>
        <dbReference type="EMBL" id="USR92869.1"/>
    </source>
</evidence>
<dbReference type="PROSITE" id="PS50935">
    <property type="entry name" value="SSB"/>
    <property type="match status" value="1"/>
</dbReference>
<gene>
    <name evidence="4" type="ORF">NEA10_09190</name>
</gene>
<dbReference type="EMBL" id="CP098611">
    <property type="protein sequence ID" value="USR92869.1"/>
    <property type="molecule type" value="Genomic_DNA"/>
</dbReference>
<dbReference type="SUPFAM" id="SSF50249">
    <property type="entry name" value="Nucleic acid-binding proteins"/>
    <property type="match status" value="1"/>
</dbReference>
<accession>A0ABY5AUF7</accession>
<dbReference type="Gene3D" id="2.40.50.140">
    <property type="entry name" value="Nucleic acid-binding proteins"/>
    <property type="match status" value="1"/>
</dbReference>